<dbReference type="EMBL" id="CP009440">
    <property type="protein sequence ID" value="AJI53333.1"/>
    <property type="molecule type" value="Genomic_DNA"/>
</dbReference>
<protein>
    <recommendedName>
        <fullName evidence="5">Type VI secretion system contractile sheath large subunit</fullName>
    </recommendedName>
</protein>
<accession>A0A0B6D6P8</accession>
<feature type="domain" description="TssC1 N-terminal" evidence="1">
    <location>
        <begin position="59"/>
        <end position="357"/>
    </location>
</feature>
<dbReference type="RefSeq" id="WP_044526109.1">
    <property type="nucleotide sequence ID" value="NZ_CP009440.1"/>
</dbReference>
<dbReference type="OrthoDB" id="9764000at2"/>
<dbReference type="KEGG" id="fpz:LA55_940"/>
<name>A0A0B6D6P8_9GAMM</name>
<dbReference type="Proteomes" id="UP000031830">
    <property type="component" value="Chromosome"/>
</dbReference>
<dbReference type="NCBIfam" id="TIGR03355">
    <property type="entry name" value="VI_chp_2"/>
    <property type="match status" value="1"/>
</dbReference>
<gene>
    <name evidence="3" type="ORF">LA55_940</name>
</gene>
<reference evidence="3 4" key="1">
    <citation type="journal article" date="2015" name="Genome Announc.">
        <title>Genome sequencing of 18 francisella strains to aid in assay development and testing.</title>
        <authorList>
            <person name="Johnson S.L."/>
            <person name="Daligault H.E."/>
            <person name="Davenport K.W."/>
            <person name="Coyne S.R."/>
            <person name="Frey K.G."/>
            <person name="Koroleva G.I."/>
            <person name="Broomall S.M."/>
            <person name="Bishop-Lilly K.A."/>
            <person name="Bruce D.C."/>
            <person name="Chertkov O."/>
            <person name="Freitas T."/>
            <person name="Jaissle J."/>
            <person name="Ladner J.T."/>
            <person name="Rosenzweig C.N."/>
            <person name="Gibbons H.S."/>
            <person name="Palacios G.F."/>
            <person name="Redden C.L."/>
            <person name="Xu Y."/>
            <person name="Minogue T.D."/>
            <person name="Chain P.S."/>
        </authorList>
    </citation>
    <scope>NUCLEOTIDE SEQUENCE [LARGE SCALE GENOMIC DNA]</scope>
    <source>
        <strain evidence="3 4">GA01-2794</strain>
    </source>
</reference>
<dbReference type="PANTHER" id="PTHR35565:SF1">
    <property type="entry name" value="TYPE VI SECRETION SYSTEM CONTRACTILE SHEATH LARGE SUBUNIT"/>
    <property type="match status" value="1"/>
</dbReference>
<organism evidence="3 4">
    <name type="scientific">Francisella philomiragia</name>
    <dbReference type="NCBI Taxonomy" id="28110"/>
    <lineage>
        <taxon>Bacteria</taxon>
        <taxon>Pseudomonadati</taxon>
        <taxon>Pseudomonadota</taxon>
        <taxon>Gammaproteobacteria</taxon>
        <taxon>Thiotrichales</taxon>
        <taxon>Francisellaceae</taxon>
        <taxon>Francisella</taxon>
    </lineage>
</organism>
<dbReference type="Pfam" id="PF05943">
    <property type="entry name" value="VipB"/>
    <property type="match status" value="1"/>
</dbReference>
<evidence type="ECO:0000259" key="2">
    <source>
        <dbReference type="Pfam" id="PF18945"/>
    </source>
</evidence>
<sequence>MSIQYNHEGSLLESLLEDVSYDESNSEQIDETKLGLTALLSEIVKHQDAEEKIDRSLIDKFIAEIDAKLSKQVDQIIHNEKFQQLESAWRGLHFTVNRTDFRENTRVEMMNLSKQDLIDDFEDAAEISESGFYKKVYTQEYGQFGGEPYGAIIANYDFSHSTPDVKLLQNAAAVGSISHAPFIAAVSPKMFGINDITELSTIKDLTSLFEQKAYIKWNAFRDTEDAKYVGLTMPKFLLREPYDPEERPIKSFNYKETVKEHNDYSWGNTAFAFASRITESFAKYRWSPNIIGPTSGGAVEDLPIHNFESMGDIETKIPTETLISDRTEYELSEFGFIPLAYRKGSDNAAFFSANSVQKVKTFGISEEGKAAELNYRLGTQLPYMFVISRIAHYIKVMQREQLGSWKDATDLSRELNEWLSQYVANQDNPTAEIRSRKPLREAKVTVSDVPGNAGWYTVKILVRPHFKYQGADVTLSLVGRLDEQKG</sequence>
<dbReference type="InterPro" id="IPR044032">
    <property type="entry name" value="TssC1_C"/>
</dbReference>
<evidence type="ECO:0000313" key="4">
    <source>
        <dbReference type="Proteomes" id="UP000031830"/>
    </source>
</evidence>
<dbReference type="Pfam" id="PF18945">
    <property type="entry name" value="VipB_2"/>
    <property type="match status" value="1"/>
</dbReference>
<proteinExistence type="predicted"/>
<dbReference type="InterPro" id="IPR010269">
    <property type="entry name" value="T6SS_TssC-like"/>
</dbReference>
<evidence type="ECO:0000313" key="3">
    <source>
        <dbReference type="EMBL" id="AJI53333.1"/>
    </source>
</evidence>
<feature type="domain" description="TssC1 C-terminal" evidence="2">
    <location>
        <begin position="371"/>
        <end position="481"/>
    </location>
</feature>
<dbReference type="AlphaFoldDB" id="A0A0B6D6P8"/>
<evidence type="ECO:0008006" key="5">
    <source>
        <dbReference type="Google" id="ProtNLM"/>
    </source>
</evidence>
<dbReference type="InterPro" id="IPR044031">
    <property type="entry name" value="TssC1_N"/>
</dbReference>
<evidence type="ECO:0000259" key="1">
    <source>
        <dbReference type="Pfam" id="PF05943"/>
    </source>
</evidence>
<dbReference type="PANTHER" id="PTHR35565">
    <property type="entry name" value="CYTOPLASMIC PROTEIN-RELATED"/>
    <property type="match status" value="1"/>
</dbReference>